<dbReference type="Pfam" id="PF00008">
    <property type="entry name" value="EGF"/>
    <property type="match status" value="1"/>
</dbReference>
<evidence type="ECO:0000313" key="4">
    <source>
        <dbReference type="Proteomes" id="UP001163046"/>
    </source>
</evidence>
<organism evidence="3 4">
    <name type="scientific">Desmophyllum pertusum</name>
    <dbReference type="NCBI Taxonomy" id="174260"/>
    <lineage>
        <taxon>Eukaryota</taxon>
        <taxon>Metazoa</taxon>
        <taxon>Cnidaria</taxon>
        <taxon>Anthozoa</taxon>
        <taxon>Hexacorallia</taxon>
        <taxon>Scleractinia</taxon>
        <taxon>Caryophylliina</taxon>
        <taxon>Caryophylliidae</taxon>
        <taxon>Desmophyllum</taxon>
    </lineage>
</organism>
<dbReference type="Proteomes" id="UP001163046">
    <property type="component" value="Unassembled WGS sequence"/>
</dbReference>
<keyword evidence="1" id="KW-1015">Disulfide bond</keyword>
<dbReference type="InterPro" id="IPR000742">
    <property type="entry name" value="EGF"/>
</dbReference>
<feature type="disulfide bond" evidence="1">
    <location>
        <begin position="326"/>
        <end position="335"/>
    </location>
</feature>
<dbReference type="SMART" id="SM00181">
    <property type="entry name" value="EGF"/>
    <property type="match status" value="1"/>
</dbReference>
<sequence length="337" mass="37211">MKQDAVGTFNGPMTIKAQMERYVKYFEGEWFVGETVDSIDMSTACSRGGSDDVSSDIHSMCILGMVLTYDPNSGFLTMRKEDLQATKESYKSIPMDESASSKGTIFVIFSAIPDDKDTWYYVEISPYGVGIFKSQKLIVSTVDVSAVGLGVDILYQSYFVCVKESSGSTVIEYGKSLGTTERGDVYLTMIDLEDPLFVRFWSFGNGDEPLEIVDAHIVSRHLTKANCRGDTVLDKESNMCVQNCHALCDPNQGCRRTSSSKPLVTDCNACRYVKNGHTGECLQICPEGWERDDKVCNPRKNPCKQNPCLHGGTCAYLGGGNFKCTCLVQYSGETCEN</sequence>
<dbReference type="Gene3D" id="2.10.25.10">
    <property type="entry name" value="Laminin"/>
    <property type="match status" value="1"/>
</dbReference>
<dbReference type="PROSITE" id="PS00022">
    <property type="entry name" value="EGF_1"/>
    <property type="match status" value="1"/>
</dbReference>
<dbReference type="EMBL" id="MU826364">
    <property type="protein sequence ID" value="KAJ7378668.1"/>
    <property type="molecule type" value="Genomic_DNA"/>
</dbReference>
<reference evidence="3" key="1">
    <citation type="submission" date="2023-01" db="EMBL/GenBank/DDBJ databases">
        <title>Genome assembly of the deep-sea coral Lophelia pertusa.</title>
        <authorList>
            <person name="Herrera S."/>
            <person name="Cordes E."/>
        </authorList>
    </citation>
    <scope>NUCLEOTIDE SEQUENCE</scope>
    <source>
        <strain evidence="3">USNM1676648</strain>
        <tissue evidence="3">Polyp</tissue>
    </source>
</reference>
<gene>
    <name evidence="3" type="ORF">OS493_021971</name>
</gene>
<dbReference type="PANTHER" id="PTHR46549">
    <property type="entry name" value="MACPF DOMAIN-CONTAINING PROTEIN"/>
    <property type="match status" value="1"/>
</dbReference>
<keyword evidence="4" id="KW-1185">Reference proteome</keyword>
<dbReference type="SUPFAM" id="SSF57184">
    <property type="entry name" value="Growth factor receptor domain"/>
    <property type="match status" value="1"/>
</dbReference>
<comment type="caution">
    <text evidence="1">Lacks conserved residue(s) required for the propagation of feature annotation.</text>
</comment>
<dbReference type="PANTHER" id="PTHR46549:SF1">
    <property type="entry name" value="MACPF DOMAIN-CONTAINING PROTEIN"/>
    <property type="match status" value="1"/>
</dbReference>
<dbReference type="CDD" id="cd00064">
    <property type="entry name" value="FU"/>
    <property type="match status" value="1"/>
</dbReference>
<evidence type="ECO:0000259" key="2">
    <source>
        <dbReference type="PROSITE" id="PS50026"/>
    </source>
</evidence>
<feature type="non-terminal residue" evidence="3">
    <location>
        <position position="337"/>
    </location>
</feature>
<accession>A0A9W9ZDG8</accession>
<protein>
    <recommendedName>
        <fullName evidence="2">EGF-like domain-containing protein</fullName>
    </recommendedName>
</protein>
<evidence type="ECO:0000256" key="1">
    <source>
        <dbReference type="PROSITE-ProRule" id="PRU00076"/>
    </source>
</evidence>
<feature type="domain" description="EGF-like" evidence="2">
    <location>
        <begin position="299"/>
        <end position="336"/>
    </location>
</feature>
<comment type="caution">
    <text evidence="3">The sequence shown here is derived from an EMBL/GenBank/DDBJ whole genome shotgun (WGS) entry which is preliminary data.</text>
</comment>
<dbReference type="InterPro" id="IPR006212">
    <property type="entry name" value="Furin_repeat"/>
</dbReference>
<name>A0A9W9ZDG8_9CNID</name>
<dbReference type="PROSITE" id="PS50026">
    <property type="entry name" value="EGF_3"/>
    <property type="match status" value="1"/>
</dbReference>
<keyword evidence="1" id="KW-0245">EGF-like domain</keyword>
<dbReference type="CDD" id="cd00054">
    <property type="entry name" value="EGF_CA"/>
    <property type="match status" value="1"/>
</dbReference>
<evidence type="ECO:0000313" key="3">
    <source>
        <dbReference type="EMBL" id="KAJ7378668.1"/>
    </source>
</evidence>
<dbReference type="InterPro" id="IPR009030">
    <property type="entry name" value="Growth_fac_rcpt_cys_sf"/>
</dbReference>
<proteinExistence type="predicted"/>
<dbReference type="AlphaFoldDB" id="A0A9W9ZDG8"/>